<evidence type="ECO:0000256" key="1">
    <source>
        <dbReference type="SAM" id="MobiDB-lite"/>
    </source>
</evidence>
<dbReference type="InParanoid" id="A0A2J6TVK7"/>
<dbReference type="AlphaFoldDB" id="A0A2J6TVK7"/>
<dbReference type="RefSeq" id="XP_024743966.1">
    <property type="nucleotide sequence ID" value="XM_024873419.1"/>
</dbReference>
<feature type="region of interest" description="Disordered" evidence="1">
    <location>
        <begin position="1"/>
        <end position="137"/>
    </location>
</feature>
<evidence type="ECO:0000313" key="2">
    <source>
        <dbReference type="EMBL" id="PMD67062.1"/>
    </source>
</evidence>
<dbReference type="GeneID" id="36581499"/>
<feature type="compositionally biased region" description="Low complexity" evidence="1">
    <location>
        <begin position="103"/>
        <end position="113"/>
    </location>
</feature>
<dbReference type="Proteomes" id="UP000235371">
    <property type="component" value="Unassembled WGS sequence"/>
</dbReference>
<feature type="region of interest" description="Disordered" evidence="1">
    <location>
        <begin position="153"/>
        <end position="233"/>
    </location>
</feature>
<dbReference type="EMBL" id="KZ613740">
    <property type="protein sequence ID" value="PMD67062.1"/>
    <property type="molecule type" value="Genomic_DNA"/>
</dbReference>
<feature type="compositionally biased region" description="Basic and acidic residues" evidence="1">
    <location>
        <begin position="205"/>
        <end position="217"/>
    </location>
</feature>
<proteinExistence type="predicted"/>
<reference evidence="2 3" key="1">
    <citation type="submission" date="2016-04" db="EMBL/GenBank/DDBJ databases">
        <title>A degradative enzymes factory behind the ericoid mycorrhizal symbiosis.</title>
        <authorList>
            <consortium name="DOE Joint Genome Institute"/>
            <person name="Martino E."/>
            <person name="Morin E."/>
            <person name="Grelet G."/>
            <person name="Kuo A."/>
            <person name="Kohler A."/>
            <person name="Daghino S."/>
            <person name="Barry K."/>
            <person name="Choi C."/>
            <person name="Cichocki N."/>
            <person name="Clum A."/>
            <person name="Copeland A."/>
            <person name="Hainaut M."/>
            <person name="Haridas S."/>
            <person name="Labutti K."/>
            <person name="Lindquist E."/>
            <person name="Lipzen A."/>
            <person name="Khouja H.-R."/>
            <person name="Murat C."/>
            <person name="Ohm R."/>
            <person name="Olson A."/>
            <person name="Spatafora J."/>
            <person name="Veneault-Fourrey C."/>
            <person name="Henrissat B."/>
            <person name="Grigoriev I."/>
            <person name="Martin F."/>
            <person name="Perotto S."/>
        </authorList>
    </citation>
    <scope>NUCLEOTIDE SEQUENCE [LARGE SCALE GENOMIC DNA]</scope>
    <source>
        <strain evidence="2 3">E</strain>
    </source>
</reference>
<keyword evidence="3" id="KW-1185">Reference proteome</keyword>
<protein>
    <submittedName>
        <fullName evidence="2">Uncharacterized protein</fullName>
    </submittedName>
</protein>
<sequence>MSPSGDDPNPWYFGNEMTINGCQGWRSSASASPANDSTKPGKPRTSDRQPVPEDPNATTGTNCHAPTRKHRKSSGAPTDTRNTSQGLRAETLDNGQYMWCNGSSPQAPSSESSRGYLGGSVSGQVIRGENVPRSCPRLDNTLLAEYYSSRTSCLPDVRTQEQDLTSGSNPENVTSHQGTNNSPGSMDQQGPNVQRRLPKQQNAPDMKDPAAEYRQLDIDQDPEENADADKELA</sequence>
<feature type="compositionally biased region" description="Polar residues" evidence="1">
    <location>
        <begin position="17"/>
        <end position="38"/>
    </location>
</feature>
<feature type="compositionally biased region" description="Polar residues" evidence="1">
    <location>
        <begin position="162"/>
        <end position="192"/>
    </location>
</feature>
<dbReference type="OrthoDB" id="3539877at2759"/>
<feature type="compositionally biased region" description="Polar residues" evidence="1">
    <location>
        <begin position="75"/>
        <end position="86"/>
    </location>
</feature>
<organism evidence="2 3">
    <name type="scientific">Hyaloscypha bicolor E</name>
    <dbReference type="NCBI Taxonomy" id="1095630"/>
    <lineage>
        <taxon>Eukaryota</taxon>
        <taxon>Fungi</taxon>
        <taxon>Dikarya</taxon>
        <taxon>Ascomycota</taxon>
        <taxon>Pezizomycotina</taxon>
        <taxon>Leotiomycetes</taxon>
        <taxon>Helotiales</taxon>
        <taxon>Hyaloscyphaceae</taxon>
        <taxon>Hyaloscypha</taxon>
        <taxon>Hyaloscypha bicolor</taxon>
    </lineage>
</organism>
<gene>
    <name evidence="2" type="ORF">K444DRAFT_5093</name>
</gene>
<name>A0A2J6TVK7_9HELO</name>
<evidence type="ECO:0000313" key="3">
    <source>
        <dbReference type="Proteomes" id="UP000235371"/>
    </source>
</evidence>
<accession>A0A2J6TVK7</accession>